<accession>A0ABP6FQE2</accession>
<proteinExistence type="predicted"/>
<dbReference type="EMBL" id="BAAATE010000047">
    <property type="protein sequence ID" value="GAA2697280.1"/>
    <property type="molecule type" value="Genomic_DNA"/>
</dbReference>
<dbReference type="SUPFAM" id="SSF51735">
    <property type="entry name" value="NAD(P)-binding Rossmann-fold domains"/>
    <property type="match status" value="1"/>
</dbReference>
<evidence type="ECO:0000313" key="2">
    <source>
        <dbReference type="Proteomes" id="UP001501666"/>
    </source>
</evidence>
<keyword evidence="2" id="KW-1185">Reference proteome</keyword>
<dbReference type="RefSeq" id="WP_379505842.1">
    <property type="nucleotide sequence ID" value="NZ_JBHTEV010000001.1"/>
</dbReference>
<organism evidence="1 2">
    <name type="scientific">Nonomuraea recticatena</name>
    <dbReference type="NCBI Taxonomy" id="46178"/>
    <lineage>
        <taxon>Bacteria</taxon>
        <taxon>Bacillati</taxon>
        <taxon>Actinomycetota</taxon>
        <taxon>Actinomycetes</taxon>
        <taxon>Streptosporangiales</taxon>
        <taxon>Streptosporangiaceae</taxon>
        <taxon>Nonomuraea</taxon>
    </lineage>
</organism>
<evidence type="ECO:0000313" key="1">
    <source>
        <dbReference type="EMBL" id="GAA2697280.1"/>
    </source>
</evidence>
<dbReference type="Proteomes" id="UP001501666">
    <property type="component" value="Unassembled WGS sequence"/>
</dbReference>
<protein>
    <submittedName>
        <fullName evidence="1">Uncharacterized protein</fullName>
    </submittedName>
</protein>
<comment type="caution">
    <text evidence="1">The sequence shown here is derived from an EMBL/GenBank/DDBJ whole genome shotgun (WGS) entry which is preliminary data.</text>
</comment>
<name>A0ABP6FQE2_9ACTN</name>
<gene>
    <name evidence="1" type="ORF">GCM10010412_092040</name>
</gene>
<dbReference type="InterPro" id="IPR036291">
    <property type="entry name" value="NAD(P)-bd_dom_sf"/>
</dbReference>
<sequence>MVRRASWCACILLVGATETLGRSVLEALAERGHNVVEAWRKGPDVAVDIIAPGAIQAMYERVGTVDALASCAGDVPWLPFGELGRPDLLQGIGGGSGA</sequence>
<dbReference type="Gene3D" id="3.40.50.720">
    <property type="entry name" value="NAD(P)-binding Rossmann-like Domain"/>
    <property type="match status" value="1"/>
</dbReference>
<reference evidence="2" key="1">
    <citation type="journal article" date="2019" name="Int. J. Syst. Evol. Microbiol.">
        <title>The Global Catalogue of Microorganisms (GCM) 10K type strain sequencing project: providing services to taxonomists for standard genome sequencing and annotation.</title>
        <authorList>
            <consortium name="The Broad Institute Genomics Platform"/>
            <consortium name="The Broad Institute Genome Sequencing Center for Infectious Disease"/>
            <person name="Wu L."/>
            <person name="Ma J."/>
        </authorList>
    </citation>
    <scope>NUCLEOTIDE SEQUENCE [LARGE SCALE GENOMIC DNA]</scope>
    <source>
        <strain evidence="2">JCM 6835</strain>
    </source>
</reference>